<proteinExistence type="predicted"/>
<evidence type="ECO:0000313" key="1">
    <source>
        <dbReference type="EMBL" id="KAK5598610.1"/>
    </source>
</evidence>
<reference evidence="1 2" key="1">
    <citation type="submission" date="2021-06" db="EMBL/GenBank/DDBJ databases">
        <authorList>
            <person name="Palmer J.M."/>
        </authorList>
    </citation>
    <scope>NUCLEOTIDE SEQUENCE [LARGE SCALE GENOMIC DNA]</scope>
    <source>
        <strain evidence="1 2">MEX-2019</strain>
        <tissue evidence="1">Muscle</tissue>
    </source>
</reference>
<comment type="caution">
    <text evidence="1">The sequence shown here is derived from an EMBL/GenBank/DDBJ whole genome shotgun (WGS) entry which is preliminary data.</text>
</comment>
<dbReference type="Proteomes" id="UP001311232">
    <property type="component" value="Unassembled WGS sequence"/>
</dbReference>
<evidence type="ECO:0000313" key="2">
    <source>
        <dbReference type="Proteomes" id="UP001311232"/>
    </source>
</evidence>
<sequence length="156" mass="17127">MGAEVTGFSYPAGCYWENLCRWLPALRRLSVSQQWLLSSPASVSSSFPDSWIKNLLSLDSSLQLPSLDKIQAGSFLAPRSTGLKHKRTLFTFQCALVQVPPPSAPRHLLTHHGLSLTGLPENFLQASIDQLTLDTYLLSLLQSRAPSDLPVLVLSP</sequence>
<name>A0AAV9QRU4_9TELE</name>
<organism evidence="1 2">
    <name type="scientific">Crenichthys baileyi</name>
    <name type="common">White River springfish</name>
    <dbReference type="NCBI Taxonomy" id="28760"/>
    <lineage>
        <taxon>Eukaryota</taxon>
        <taxon>Metazoa</taxon>
        <taxon>Chordata</taxon>
        <taxon>Craniata</taxon>
        <taxon>Vertebrata</taxon>
        <taxon>Euteleostomi</taxon>
        <taxon>Actinopterygii</taxon>
        <taxon>Neopterygii</taxon>
        <taxon>Teleostei</taxon>
        <taxon>Neoteleostei</taxon>
        <taxon>Acanthomorphata</taxon>
        <taxon>Ovalentaria</taxon>
        <taxon>Atherinomorphae</taxon>
        <taxon>Cyprinodontiformes</taxon>
        <taxon>Goodeidae</taxon>
        <taxon>Crenichthys</taxon>
    </lineage>
</organism>
<keyword evidence="2" id="KW-1185">Reference proteome</keyword>
<protein>
    <submittedName>
        <fullName evidence="1">Uncharacterized protein</fullName>
    </submittedName>
</protein>
<dbReference type="AlphaFoldDB" id="A0AAV9QRU4"/>
<accession>A0AAV9QRU4</accession>
<dbReference type="EMBL" id="JAHHUM010003038">
    <property type="protein sequence ID" value="KAK5598610.1"/>
    <property type="molecule type" value="Genomic_DNA"/>
</dbReference>
<gene>
    <name evidence="1" type="ORF">CRENBAI_007280</name>
</gene>